<dbReference type="EMBL" id="JAGPXC010000009">
    <property type="protein sequence ID" value="KAH6647258.1"/>
    <property type="molecule type" value="Genomic_DNA"/>
</dbReference>
<feature type="region of interest" description="Disordered" evidence="2">
    <location>
        <begin position="554"/>
        <end position="578"/>
    </location>
</feature>
<feature type="compositionally biased region" description="Low complexity" evidence="2">
    <location>
        <begin position="48"/>
        <end position="59"/>
    </location>
</feature>
<feature type="region of interest" description="Disordered" evidence="2">
    <location>
        <begin position="122"/>
        <end position="158"/>
    </location>
</feature>
<protein>
    <submittedName>
        <fullName evidence="3">Uncharacterized protein</fullName>
    </submittedName>
</protein>
<dbReference type="AlphaFoldDB" id="A0A9P8RJM1"/>
<keyword evidence="1" id="KW-0175">Coiled coil</keyword>
<evidence type="ECO:0000256" key="2">
    <source>
        <dbReference type="SAM" id="MobiDB-lite"/>
    </source>
</evidence>
<feature type="compositionally biased region" description="Low complexity" evidence="2">
    <location>
        <begin position="136"/>
        <end position="147"/>
    </location>
</feature>
<feature type="compositionally biased region" description="Low complexity" evidence="2">
    <location>
        <begin position="283"/>
        <end position="294"/>
    </location>
</feature>
<sequence length="705" mass="79134">MANLFMTEDGAQGPTTDFADHISDLRTASVQHDGIAIGFRRRMDLDDSSTIDIGTSGTSVSHDLQSDESDYSSDSTSSADFEYHGNSVLFSPLPTLSVAHTKTRPRLFAAKLAKQHQIVAASGGIQAPQPPGFPISSRSSSRSARSAPAFDTETHDSDKDLGERIGKFWIRLRKRRVTVLNILDELNEKRIQLQDARRRKSELERNIFQDLRLDLLEKHRNELEQRLQAAERAQFDVEEAEQAVESLTDDLNDAEREIEIMERRFYSQVLASDSALSTRDSISARPSRPPSRASLFGISRDRPDLVHPLYMQLREVFGNLQLAREDLHNLVFRRVAIESGDVQLDDDKVKFLETFPEHQRKAEEKIRQLTMEFDQLQAECQMRGVVPASIPFYEDEDGYKPIIRQLEDPALNLLNSAHSPSAEEPATLSNEIHPILLSNPKHVLQNPPLTTKQAVKKAVSMPKNDPGRAQAITEAIQEHGIDSLFSTGQPGNKFDYINRWLLHKMRTSAMEVEVLESVFDTVLKYIDGHQWQLDVLAFWARDEAAQMRSMSIASTVTSTPSDRRAPVTHSCAPTNAQPEFNTELSHVGSWDESEKTPLSEPTKQHLDHSLQITTAAANGHEDDKFCKTPKASSLDGQNIDSATKLALDTRDETETLRPRRRASFEIPAERASSTSDSEHLMFHTPNDSPNLMQTLQSTAMLTGDL</sequence>
<gene>
    <name evidence="3" type="ORF">BKA67DRAFT_684811</name>
</gene>
<accession>A0A9P8RJM1</accession>
<feature type="region of interest" description="Disordered" evidence="2">
    <location>
        <begin position="649"/>
        <end position="680"/>
    </location>
</feature>
<evidence type="ECO:0000256" key="1">
    <source>
        <dbReference type="SAM" id="Coils"/>
    </source>
</evidence>
<dbReference type="RefSeq" id="XP_045953772.1">
    <property type="nucleotide sequence ID" value="XM_046109002.1"/>
</dbReference>
<evidence type="ECO:0000313" key="3">
    <source>
        <dbReference type="EMBL" id="KAH6647258.1"/>
    </source>
</evidence>
<comment type="caution">
    <text evidence="3">The sequence shown here is derived from an EMBL/GenBank/DDBJ whole genome shotgun (WGS) entry which is preliminary data.</text>
</comment>
<dbReference type="GeneID" id="70137893"/>
<proteinExistence type="predicted"/>
<feature type="region of interest" description="Disordered" evidence="2">
    <location>
        <begin position="277"/>
        <end position="296"/>
    </location>
</feature>
<evidence type="ECO:0000313" key="4">
    <source>
        <dbReference type="Proteomes" id="UP000758603"/>
    </source>
</evidence>
<reference evidence="3" key="1">
    <citation type="journal article" date="2021" name="Nat. Commun.">
        <title>Genetic determinants of endophytism in the Arabidopsis root mycobiome.</title>
        <authorList>
            <person name="Mesny F."/>
            <person name="Miyauchi S."/>
            <person name="Thiergart T."/>
            <person name="Pickel B."/>
            <person name="Atanasova L."/>
            <person name="Karlsson M."/>
            <person name="Huettel B."/>
            <person name="Barry K.W."/>
            <person name="Haridas S."/>
            <person name="Chen C."/>
            <person name="Bauer D."/>
            <person name="Andreopoulos W."/>
            <person name="Pangilinan J."/>
            <person name="LaButti K."/>
            <person name="Riley R."/>
            <person name="Lipzen A."/>
            <person name="Clum A."/>
            <person name="Drula E."/>
            <person name="Henrissat B."/>
            <person name="Kohler A."/>
            <person name="Grigoriev I.V."/>
            <person name="Martin F.M."/>
            <person name="Hacquard S."/>
        </authorList>
    </citation>
    <scope>NUCLEOTIDE SEQUENCE</scope>
    <source>
        <strain evidence="3">MPI-SDFR-AT-0073</strain>
    </source>
</reference>
<keyword evidence="4" id="KW-1185">Reference proteome</keyword>
<feature type="coiled-coil region" evidence="1">
    <location>
        <begin position="179"/>
        <end position="264"/>
    </location>
</feature>
<dbReference type="Proteomes" id="UP000758603">
    <property type="component" value="Unassembled WGS sequence"/>
</dbReference>
<feature type="region of interest" description="Disordered" evidence="2">
    <location>
        <begin position="48"/>
        <end position="78"/>
    </location>
</feature>
<dbReference type="OrthoDB" id="3553547at2759"/>
<organism evidence="3 4">
    <name type="scientific">Truncatella angustata</name>
    <dbReference type="NCBI Taxonomy" id="152316"/>
    <lineage>
        <taxon>Eukaryota</taxon>
        <taxon>Fungi</taxon>
        <taxon>Dikarya</taxon>
        <taxon>Ascomycota</taxon>
        <taxon>Pezizomycotina</taxon>
        <taxon>Sordariomycetes</taxon>
        <taxon>Xylariomycetidae</taxon>
        <taxon>Amphisphaeriales</taxon>
        <taxon>Sporocadaceae</taxon>
        <taxon>Truncatella</taxon>
    </lineage>
</organism>
<name>A0A9P8RJM1_9PEZI</name>